<dbReference type="GO" id="GO:0031032">
    <property type="term" value="P:actomyosin structure organization"/>
    <property type="evidence" value="ECO:0007669"/>
    <property type="project" value="TreeGrafter"/>
</dbReference>
<comment type="catalytic activity">
    <reaction evidence="3">
        <text>L-seryl-[protein] + ATP = O-phospho-L-seryl-[protein] + ADP + H(+)</text>
        <dbReference type="Rhea" id="RHEA:17989"/>
        <dbReference type="Rhea" id="RHEA-COMP:9863"/>
        <dbReference type="Rhea" id="RHEA-COMP:11604"/>
        <dbReference type="ChEBI" id="CHEBI:15378"/>
        <dbReference type="ChEBI" id="CHEBI:29999"/>
        <dbReference type="ChEBI" id="CHEBI:30616"/>
        <dbReference type="ChEBI" id="CHEBI:83421"/>
        <dbReference type="ChEBI" id="CHEBI:456216"/>
        <dbReference type="EC" id="2.7.11.1"/>
    </reaction>
</comment>
<evidence type="ECO:0000313" key="7">
    <source>
        <dbReference type="EMBL" id="VDD76980.1"/>
    </source>
</evidence>
<evidence type="ECO:0000256" key="4">
    <source>
        <dbReference type="SAM" id="Coils"/>
    </source>
</evidence>
<gene>
    <name evidence="7" type="ORF">MCOS_LOCUS2983</name>
</gene>
<dbReference type="STRING" id="53468.A0A0R3U807"/>
<keyword evidence="8" id="KW-1185">Reference proteome</keyword>
<accession>A0A0R3U807</accession>
<feature type="compositionally biased region" description="Low complexity" evidence="5">
    <location>
        <begin position="1039"/>
        <end position="1056"/>
    </location>
</feature>
<dbReference type="GO" id="GO:0005737">
    <property type="term" value="C:cytoplasm"/>
    <property type="evidence" value="ECO:0007669"/>
    <property type="project" value="TreeGrafter"/>
</dbReference>
<feature type="region of interest" description="Disordered" evidence="5">
    <location>
        <begin position="1074"/>
        <end position="1117"/>
    </location>
</feature>
<feature type="region of interest" description="Disordered" evidence="5">
    <location>
        <begin position="950"/>
        <end position="974"/>
    </location>
</feature>
<feature type="region of interest" description="Disordered" evidence="5">
    <location>
        <begin position="489"/>
        <end position="538"/>
    </location>
</feature>
<dbReference type="GO" id="GO:0004674">
    <property type="term" value="F:protein serine/threonine kinase activity"/>
    <property type="evidence" value="ECO:0007669"/>
    <property type="project" value="UniProtKB-EC"/>
</dbReference>
<feature type="domain" description="Protein kinase" evidence="6">
    <location>
        <begin position="175"/>
        <end position="445"/>
    </location>
</feature>
<evidence type="ECO:0000256" key="2">
    <source>
        <dbReference type="ARBA" id="ARBA00047899"/>
    </source>
</evidence>
<name>A0A0R3U807_MESCO</name>
<dbReference type="GO" id="GO:0005856">
    <property type="term" value="C:cytoskeleton"/>
    <property type="evidence" value="ECO:0007669"/>
    <property type="project" value="TreeGrafter"/>
</dbReference>
<dbReference type="InterPro" id="IPR000719">
    <property type="entry name" value="Prot_kinase_dom"/>
</dbReference>
<evidence type="ECO:0000256" key="1">
    <source>
        <dbReference type="ARBA" id="ARBA00022553"/>
    </source>
</evidence>
<evidence type="ECO:0000256" key="3">
    <source>
        <dbReference type="ARBA" id="ARBA00048679"/>
    </source>
</evidence>
<evidence type="ECO:0000313" key="8">
    <source>
        <dbReference type="Proteomes" id="UP000267029"/>
    </source>
</evidence>
<dbReference type="PROSITE" id="PS50011">
    <property type="entry name" value="PROTEIN_KINASE_DOM"/>
    <property type="match status" value="1"/>
</dbReference>
<feature type="compositionally biased region" description="Basic and acidic residues" evidence="5">
    <location>
        <begin position="1108"/>
        <end position="1117"/>
    </location>
</feature>
<comment type="catalytic activity">
    <reaction evidence="2">
        <text>L-threonyl-[protein] + ATP = O-phospho-L-threonyl-[protein] + ADP + H(+)</text>
        <dbReference type="Rhea" id="RHEA:46608"/>
        <dbReference type="Rhea" id="RHEA-COMP:11060"/>
        <dbReference type="Rhea" id="RHEA-COMP:11605"/>
        <dbReference type="ChEBI" id="CHEBI:15378"/>
        <dbReference type="ChEBI" id="CHEBI:30013"/>
        <dbReference type="ChEBI" id="CHEBI:30616"/>
        <dbReference type="ChEBI" id="CHEBI:61977"/>
        <dbReference type="ChEBI" id="CHEBI:456216"/>
        <dbReference type="EC" id="2.7.11.1"/>
    </reaction>
</comment>
<dbReference type="OrthoDB" id="3359639at2759"/>
<protein>
    <submittedName>
        <fullName evidence="9">Protein kinase domain-containing protein</fullName>
    </submittedName>
</protein>
<reference evidence="9" key="2">
    <citation type="submission" date="2019-11" db="UniProtKB">
        <authorList>
            <consortium name="WormBaseParasite"/>
        </authorList>
    </citation>
    <scope>IDENTIFICATION</scope>
</reference>
<dbReference type="Gene3D" id="3.30.200.20">
    <property type="entry name" value="Phosphorylase Kinase, domain 1"/>
    <property type="match status" value="1"/>
</dbReference>
<dbReference type="FunFam" id="1.10.510.10:FF:000751">
    <property type="entry name" value="Non-specific serine/threonine protein kinase"/>
    <property type="match status" value="1"/>
</dbReference>
<dbReference type="SUPFAM" id="SSF56112">
    <property type="entry name" value="Protein kinase-like (PK-like)"/>
    <property type="match status" value="1"/>
</dbReference>
<keyword evidence="1" id="KW-0597">Phosphoprotein</keyword>
<feature type="region of interest" description="Disordered" evidence="5">
    <location>
        <begin position="1039"/>
        <end position="1058"/>
    </location>
</feature>
<keyword evidence="4" id="KW-0175">Coiled coil</keyword>
<evidence type="ECO:0000256" key="5">
    <source>
        <dbReference type="SAM" id="MobiDB-lite"/>
    </source>
</evidence>
<dbReference type="InterPro" id="IPR050839">
    <property type="entry name" value="Rho-assoc_Ser/Thr_Kinase"/>
</dbReference>
<dbReference type="Pfam" id="PF00069">
    <property type="entry name" value="Pkinase"/>
    <property type="match status" value="1"/>
</dbReference>
<feature type="coiled-coil region" evidence="4">
    <location>
        <begin position="627"/>
        <end position="661"/>
    </location>
</feature>
<dbReference type="Gene3D" id="1.10.510.10">
    <property type="entry name" value="Transferase(Phosphotransferase) domain 1"/>
    <property type="match status" value="1"/>
</dbReference>
<proteinExistence type="predicted"/>
<dbReference type="SMART" id="SM00220">
    <property type="entry name" value="S_TKc"/>
    <property type="match status" value="1"/>
</dbReference>
<feature type="compositionally biased region" description="Polar residues" evidence="5">
    <location>
        <begin position="511"/>
        <end position="521"/>
    </location>
</feature>
<reference evidence="7 8" key="1">
    <citation type="submission" date="2018-10" db="EMBL/GenBank/DDBJ databases">
        <authorList>
            <consortium name="Pathogen Informatics"/>
        </authorList>
    </citation>
    <scope>NUCLEOTIDE SEQUENCE [LARGE SCALE GENOMIC DNA]</scope>
</reference>
<dbReference type="GO" id="GO:0005524">
    <property type="term" value="F:ATP binding"/>
    <property type="evidence" value="ECO:0007669"/>
    <property type="project" value="InterPro"/>
</dbReference>
<dbReference type="AlphaFoldDB" id="A0A0R3U807"/>
<organism evidence="7 8">
    <name type="scientific">Mesocestoides corti</name>
    <name type="common">Flatworm</name>
    <dbReference type="NCBI Taxonomy" id="53468"/>
    <lineage>
        <taxon>Eukaryota</taxon>
        <taxon>Metazoa</taxon>
        <taxon>Spiralia</taxon>
        <taxon>Lophotrochozoa</taxon>
        <taxon>Platyhelminthes</taxon>
        <taxon>Cestoda</taxon>
        <taxon>Eucestoda</taxon>
        <taxon>Cyclophyllidea</taxon>
        <taxon>Mesocestoididae</taxon>
        <taxon>Mesocestoides</taxon>
    </lineage>
</organism>
<dbReference type="PANTHER" id="PTHR22988:SF71">
    <property type="entry name" value="CITRON RHO-INTERACTING KINASE"/>
    <property type="match status" value="1"/>
</dbReference>
<evidence type="ECO:0000259" key="6">
    <source>
        <dbReference type="PROSITE" id="PS50011"/>
    </source>
</evidence>
<dbReference type="WBParaSite" id="MCU_009941-RB">
    <property type="protein sequence ID" value="MCU_009941-RB"/>
    <property type="gene ID" value="MCU_009941"/>
</dbReference>
<dbReference type="Proteomes" id="UP000267029">
    <property type="component" value="Unassembled WGS sequence"/>
</dbReference>
<dbReference type="PANTHER" id="PTHR22988">
    <property type="entry name" value="MYOTONIC DYSTROPHY S/T KINASE-RELATED"/>
    <property type="match status" value="1"/>
</dbReference>
<evidence type="ECO:0000313" key="9">
    <source>
        <dbReference type="WBParaSite" id="MCU_009941-RB"/>
    </source>
</evidence>
<sequence>MADHSSWLNTSTPVAHNVPLKSHEKVENVCFSENISAVTPRPKREPQTALPIAQRTRALFNIITRPPLLHTPSLGINLPFESSTGVKTSDFDKISKELKELACSDPCFVSIDGLLDGVLIVRNAIEQLYDDCVALQENKPSDRMVSTINVLDFFLNRVDPILRKLIDLRVSLNDFTLGEVIGRGACGVVRVVHEKNPPNSVFAMKSQYKGSWLYHDPEGAQLLLERTVLAQAAMTDNPWLPHLHYAFQDETQLHLVMDYEPGGDMYIFLSKAAHLLDSEMIQFYAAEIVEATHSLHQMGYIHCDIKPENFAIERSGHLKLIDFGSAIRLNSDGTCVCPTMVGTKEYLNIELLTQRKRGSKNPLYVGPGYDYWAIGVFIYEMYYAQTPFYDEDDDRMMENIINFRDTLNFPTNVNIPPCARDLIRRLVCEPSERLTYEGIVRHPFFQDIDFATIREHTPPYLPPVGELDDVANFSGGGARSRDELLHDISSDKTISPSRGLPPSTPCPGIRGNQQQRLSSLENVEPRPTAPPPAVEPSKKAMQRQAILEAAAMPITEDVQEVVDIEWKGPVFAIDLPFVGFTFTPAMLIGESRSRQTQFRAISRHHNIADSSVTMQSRLSMLDTSCLGEEATARIMEVRRRNRFLEKQITLQEEEIQKLRQRLQASIYSADILSDLDSAVTSNVKHQADEKQELVRLEARVNSLTLEKSKLAEELTETRKCLLDFNNLKDLLNSVDRKAVDEAQSLKVKLDTAEENNRVQAEELTQVRQQLERLRNNNTKLVAERDAALERAAKAEDTAASQADEAEAARFASHCEIVRLTTTTEQQGKLINHLLALLPAEHRQAVRQGILAPVSSNTSEPPASSASLVSSGGCERVRGAPFVRSQSRWLGGSGGTTKSSAGHSALFLKTRSLLRGKRAVAASQKSSAVLGEALDQKWGAAFKSAIGFGGSQGAAACPSSSQKQTRRRRGGGMPSWVRTLSTLRSKKHLTAQSGGFRLHERSFSEGDVDGGVYVGDDASLEYPPLEVDCVVSDVDYFRGSNSTTSSPRSSIAPSLTSLPESSRKVMWAGDLVPRGEKPKIISSSDTHKYKSPHPKLLKQLSRVLGRGKPRNDDGNPAE</sequence>
<dbReference type="EMBL" id="UXSR01000580">
    <property type="protein sequence ID" value="VDD76980.1"/>
    <property type="molecule type" value="Genomic_DNA"/>
</dbReference>
<feature type="coiled-coil region" evidence="4">
    <location>
        <begin position="686"/>
        <end position="713"/>
    </location>
</feature>
<dbReference type="InterPro" id="IPR011009">
    <property type="entry name" value="Kinase-like_dom_sf"/>
</dbReference>
<feature type="coiled-coil region" evidence="4">
    <location>
        <begin position="742"/>
        <end position="797"/>
    </location>
</feature>